<dbReference type="InterPro" id="IPR010290">
    <property type="entry name" value="TM_effector"/>
</dbReference>
<comment type="caution">
    <text evidence="10">The sequence shown here is derived from an EMBL/GenBank/DDBJ whole genome shotgun (WGS) entry which is preliminary data.</text>
</comment>
<feature type="transmembrane region" description="Helical" evidence="8">
    <location>
        <begin position="315"/>
        <end position="336"/>
    </location>
</feature>
<dbReference type="GO" id="GO:0022857">
    <property type="term" value="F:transmembrane transporter activity"/>
    <property type="evidence" value="ECO:0007669"/>
    <property type="project" value="InterPro"/>
</dbReference>
<reference evidence="11" key="1">
    <citation type="journal article" date="2019" name="Int. J. Syst. Evol. Microbiol.">
        <title>The Global Catalogue of Microorganisms (GCM) 10K type strain sequencing project: providing services to taxonomists for standard genome sequencing and annotation.</title>
        <authorList>
            <consortium name="The Broad Institute Genomics Platform"/>
            <consortium name="The Broad Institute Genome Sequencing Center for Infectious Disease"/>
            <person name="Wu L."/>
            <person name="Ma J."/>
        </authorList>
    </citation>
    <scope>NUCLEOTIDE SEQUENCE [LARGE SCALE GENOMIC DNA]</scope>
    <source>
        <strain evidence="11">JCM 4253</strain>
    </source>
</reference>
<evidence type="ECO:0000256" key="5">
    <source>
        <dbReference type="ARBA" id="ARBA00022989"/>
    </source>
</evidence>
<feature type="compositionally biased region" description="Basic and acidic residues" evidence="7">
    <location>
        <begin position="423"/>
        <end position="436"/>
    </location>
</feature>
<dbReference type="PANTHER" id="PTHR23513">
    <property type="entry name" value="INTEGRAL MEMBRANE EFFLUX PROTEIN-RELATED"/>
    <property type="match status" value="1"/>
</dbReference>
<dbReference type="SUPFAM" id="SSF103473">
    <property type="entry name" value="MFS general substrate transporter"/>
    <property type="match status" value="1"/>
</dbReference>
<gene>
    <name evidence="10" type="ORF">GCM10018980_71080</name>
</gene>
<keyword evidence="5 8" id="KW-1133">Transmembrane helix</keyword>
<dbReference type="Proteomes" id="UP000619355">
    <property type="component" value="Unassembled WGS sequence"/>
</dbReference>
<organism evidence="10 11">
    <name type="scientific">Streptomyces capoamus</name>
    <dbReference type="NCBI Taxonomy" id="68183"/>
    <lineage>
        <taxon>Bacteria</taxon>
        <taxon>Bacillati</taxon>
        <taxon>Actinomycetota</taxon>
        <taxon>Actinomycetes</taxon>
        <taxon>Kitasatosporales</taxon>
        <taxon>Streptomycetaceae</taxon>
        <taxon>Streptomyces</taxon>
    </lineage>
</organism>
<dbReference type="PANTHER" id="PTHR23513:SF6">
    <property type="entry name" value="MAJOR FACILITATOR SUPERFAMILY ASSOCIATED DOMAIN-CONTAINING PROTEIN"/>
    <property type="match status" value="1"/>
</dbReference>
<feature type="transmembrane region" description="Helical" evidence="8">
    <location>
        <begin position="50"/>
        <end position="72"/>
    </location>
</feature>
<sequence length="436" mass="44665">MTSDVHKVRKSPFPAGFGRLWTAQTVSSLGDGVTHAALPLIALTLTRDPMALAVVTAAGTLPWLLFGVLGGALVDRWDRRRTMWGADAARAVLLAVPAAAAMLDVLSVPLLAAVAFLLGLGGLFFDTAATAYLPDLLRRDPALLERGNSRLRGAQTAMSGFAGPPAGSALLALGRAVPLLADAMSFLVSALLVRTLPGVPRPVPEARESLFRQARAGASYVFRDRLLLGLALRPAVGNIAFLGVETVLALFAHDRLGIETFGYGLLLTAEATGGLLGAGIASFLGRRLGTGTALTCTAAVEGLAILGLAAAATPYVAGLALAVCGAAMGATMVLAPSLRQAIVPAHLMGRVASTSRMLAMCAAPFGAFLGGWLATTYGIRSPLYTAASLLLAMTAITATMTSNRRVEAALRAAAPAGGGNHPVSKDPAKESESDVV</sequence>
<dbReference type="InterPro" id="IPR020846">
    <property type="entry name" value="MFS_dom"/>
</dbReference>
<feature type="region of interest" description="Disordered" evidence="7">
    <location>
        <begin position="414"/>
        <end position="436"/>
    </location>
</feature>
<dbReference type="GO" id="GO:0005886">
    <property type="term" value="C:plasma membrane"/>
    <property type="evidence" value="ECO:0007669"/>
    <property type="project" value="UniProtKB-SubCell"/>
</dbReference>
<proteinExistence type="predicted"/>
<accession>A0A919KFG4</accession>
<evidence type="ECO:0000313" key="11">
    <source>
        <dbReference type="Proteomes" id="UP000619355"/>
    </source>
</evidence>
<dbReference type="InterPro" id="IPR036259">
    <property type="entry name" value="MFS_trans_sf"/>
</dbReference>
<feature type="transmembrane region" description="Helical" evidence="8">
    <location>
        <begin position="230"/>
        <end position="251"/>
    </location>
</feature>
<evidence type="ECO:0000256" key="6">
    <source>
        <dbReference type="ARBA" id="ARBA00023136"/>
    </source>
</evidence>
<name>A0A919KFG4_9ACTN</name>
<keyword evidence="2" id="KW-0813">Transport</keyword>
<protein>
    <submittedName>
        <fullName evidence="10">MFS transporter</fullName>
    </submittedName>
</protein>
<dbReference type="CDD" id="cd06173">
    <property type="entry name" value="MFS_MefA_like"/>
    <property type="match status" value="1"/>
</dbReference>
<evidence type="ECO:0000256" key="4">
    <source>
        <dbReference type="ARBA" id="ARBA00022692"/>
    </source>
</evidence>
<dbReference type="AlphaFoldDB" id="A0A919KFG4"/>
<feature type="transmembrane region" description="Helical" evidence="8">
    <location>
        <begin position="291"/>
        <end position="309"/>
    </location>
</feature>
<keyword evidence="11" id="KW-1185">Reference proteome</keyword>
<dbReference type="PROSITE" id="PS50850">
    <property type="entry name" value="MFS"/>
    <property type="match status" value="1"/>
</dbReference>
<dbReference type="EMBL" id="BNBF01000035">
    <property type="protein sequence ID" value="GHG74292.1"/>
    <property type="molecule type" value="Genomic_DNA"/>
</dbReference>
<comment type="subcellular location">
    <subcellularLocation>
        <location evidence="1">Cell membrane</location>
        <topology evidence="1">Multi-pass membrane protein</topology>
    </subcellularLocation>
</comment>
<feature type="transmembrane region" description="Helical" evidence="8">
    <location>
        <begin position="357"/>
        <end position="377"/>
    </location>
</feature>
<feature type="transmembrane region" description="Helical" evidence="8">
    <location>
        <begin position="383"/>
        <end position="401"/>
    </location>
</feature>
<keyword evidence="4 8" id="KW-0812">Transmembrane</keyword>
<feature type="domain" description="Major facilitator superfamily (MFS) profile" evidence="9">
    <location>
        <begin position="16"/>
        <end position="405"/>
    </location>
</feature>
<feature type="transmembrane region" description="Helical" evidence="8">
    <location>
        <begin position="109"/>
        <end position="133"/>
    </location>
</feature>
<feature type="transmembrane region" description="Helical" evidence="8">
    <location>
        <begin position="263"/>
        <end position="284"/>
    </location>
</feature>
<evidence type="ECO:0000313" key="10">
    <source>
        <dbReference type="EMBL" id="GHG74292.1"/>
    </source>
</evidence>
<evidence type="ECO:0000256" key="1">
    <source>
        <dbReference type="ARBA" id="ARBA00004651"/>
    </source>
</evidence>
<evidence type="ECO:0000256" key="7">
    <source>
        <dbReference type="SAM" id="MobiDB-lite"/>
    </source>
</evidence>
<evidence type="ECO:0000256" key="3">
    <source>
        <dbReference type="ARBA" id="ARBA00022475"/>
    </source>
</evidence>
<dbReference type="Gene3D" id="1.20.1250.20">
    <property type="entry name" value="MFS general substrate transporter like domains"/>
    <property type="match status" value="1"/>
</dbReference>
<evidence type="ECO:0000256" key="8">
    <source>
        <dbReference type="SAM" id="Phobius"/>
    </source>
</evidence>
<dbReference type="Pfam" id="PF05977">
    <property type="entry name" value="MFS_3"/>
    <property type="match status" value="1"/>
</dbReference>
<dbReference type="RefSeq" id="WP_189986180.1">
    <property type="nucleotide sequence ID" value="NZ_BNBF01000035.1"/>
</dbReference>
<evidence type="ECO:0000256" key="2">
    <source>
        <dbReference type="ARBA" id="ARBA00022448"/>
    </source>
</evidence>
<keyword evidence="3" id="KW-1003">Cell membrane</keyword>
<evidence type="ECO:0000259" key="9">
    <source>
        <dbReference type="PROSITE" id="PS50850"/>
    </source>
</evidence>
<keyword evidence="6 8" id="KW-0472">Membrane</keyword>